<dbReference type="PANTHER" id="PTHR30521:SF4">
    <property type="entry name" value="DEFERROCHELATASE"/>
    <property type="match status" value="1"/>
</dbReference>
<protein>
    <submittedName>
        <fullName evidence="11">Dyp-type peroxidase family protein</fullName>
    </submittedName>
</protein>
<dbReference type="InterPro" id="IPR006311">
    <property type="entry name" value="TAT_signal"/>
</dbReference>
<keyword evidence="2 11" id="KW-0575">Peroxidase</keyword>
<evidence type="ECO:0000256" key="2">
    <source>
        <dbReference type="ARBA" id="ARBA00022559"/>
    </source>
</evidence>
<dbReference type="Proteomes" id="UP000069654">
    <property type="component" value="Unassembled WGS sequence"/>
</dbReference>
<evidence type="ECO:0000313" key="11">
    <source>
        <dbReference type="EMBL" id="GAT17513.1"/>
    </source>
</evidence>
<dbReference type="PROSITE" id="PS51404">
    <property type="entry name" value="DYP_PEROXIDASE"/>
    <property type="match status" value="1"/>
</dbReference>
<organism evidence="11 12">
    <name type="scientific">Mycolicibacterium thermoresistibile</name>
    <name type="common">Mycobacterium thermoresistibile</name>
    <dbReference type="NCBI Taxonomy" id="1797"/>
    <lineage>
        <taxon>Bacteria</taxon>
        <taxon>Bacillati</taxon>
        <taxon>Actinomycetota</taxon>
        <taxon>Actinomycetes</taxon>
        <taxon>Mycobacteriales</taxon>
        <taxon>Mycobacteriaceae</taxon>
        <taxon>Mycolicibacterium</taxon>
    </lineage>
</organism>
<evidence type="ECO:0000256" key="8">
    <source>
        <dbReference type="ARBA" id="ARBA00025737"/>
    </source>
</evidence>
<dbReference type="AlphaFoldDB" id="A0A117INZ6"/>
<dbReference type="NCBIfam" id="TIGR01413">
    <property type="entry name" value="Dyp_perox_fam"/>
    <property type="match status" value="1"/>
</dbReference>
<evidence type="ECO:0000259" key="9">
    <source>
        <dbReference type="Pfam" id="PF04261"/>
    </source>
</evidence>
<feature type="domain" description="Dyp-type peroxidase C-terminal" evidence="10">
    <location>
        <begin position="219"/>
        <end position="395"/>
    </location>
</feature>
<keyword evidence="5" id="KW-0732">Signal</keyword>
<gene>
    <name evidence="11" type="ORF">RMCT_4482</name>
</gene>
<dbReference type="InterPro" id="IPR048328">
    <property type="entry name" value="Dyp_perox_C"/>
</dbReference>
<keyword evidence="6" id="KW-0560">Oxidoreductase</keyword>
<dbReference type="InterPro" id="IPR048327">
    <property type="entry name" value="Dyp_perox_N"/>
</dbReference>
<reference evidence="12" key="2">
    <citation type="submission" date="2016-02" db="EMBL/GenBank/DDBJ databases">
        <title>Draft genome sequence of five rapidly growing Mycobacterium species.</title>
        <authorList>
            <person name="Katahira K."/>
            <person name="Gotou Y."/>
            <person name="Iida K."/>
            <person name="Ogura Y."/>
            <person name="Hayashi T."/>
        </authorList>
    </citation>
    <scope>NUCLEOTIDE SEQUENCE [LARGE SCALE GENOMIC DNA]</scope>
    <source>
        <strain evidence="12">JCM6362</strain>
    </source>
</reference>
<evidence type="ECO:0000256" key="6">
    <source>
        <dbReference type="ARBA" id="ARBA00023002"/>
    </source>
</evidence>
<evidence type="ECO:0000259" key="10">
    <source>
        <dbReference type="Pfam" id="PF20628"/>
    </source>
</evidence>
<dbReference type="Pfam" id="PF20628">
    <property type="entry name" value="Dyp_perox_C"/>
    <property type="match status" value="1"/>
</dbReference>
<keyword evidence="4" id="KW-0479">Metal-binding</keyword>
<dbReference type="SUPFAM" id="SSF54909">
    <property type="entry name" value="Dimeric alpha+beta barrel"/>
    <property type="match status" value="1"/>
</dbReference>
<dbReference type="RefSeq" id="WP_003923826.1">
    <property type="nucleotide sequence ID" value="NZ_BCTB01000053.1"/>
</dbReference>
<dbReference type="PROSITE" id="PS51318">
    <property type="entry name" value="TAT"/>
    <property type="match status" value="1"/>
</dbReference>
<dbReference type="Pfam" id="PF04261">
    <property type="entry name" value="Dyp_perox_N"/>
    <property type="match status" value="1"/>
</dbReference>
<dbReference type="GO" id="GO:0005829">
    <property type="term" value="C:cytosol"/>
    <property type="evidence" value="ECO:0007669"/>
    <property type="project" value="TreeGrafter"/>
</dbReference>
<comment type="caution">
    <text evidence="11">The sequence shown here is derived from an EMBL/GenBank/DDBJ whole genome shotgun (WGS) entry which is preliminary data.</text>
</comment>
<dbReference type="OMA" id="MRNLMGQ"/>
<dbReference type="InterPro" id="IPR011008">
    <property type="entry name" value="Dimeric_a/b-barrel"/>
</dbReference>
<evidence type="ECO:0000256" key="5">
    <source>
        <dbReference type="ARBA" id="ARBA00022729"/>
    </source>
</evidence>
<comment type="similarity">
    <text evidence="8">Belongs to the DyP-type peroxidase family.</text>
</comment>
<feature type="domain" description="Dyp-type peroxidase N-terminal" evidence="9">
    <location>
        <begin position="61"/>
        <end position="207"/>
    </location>
</feature>
<evidence type="ECO:0000256" key="7">
    <source>
        <dbReference type="ARBA" id="ARBA00023004"/>
    </source>
</evidence>
<sequence length="408" mass="44347">MGDRADTARDITISRRRLLAGGAAAIGAAGAAWSVGRAGAGTVAPDTTFGAEVVPFHGVHQAGIQTPPQAHALFTALDLRADSGRSPRQALTAVLRLWTADAERLTQGRPALADTEPELAHRPARLTVTVGLGPELFDKIGMSHARPPSARQLPAFTIDRLDPRWCGGDLFLQICADDPMVVAHTARVLLKNVRTLARPRWRQVGFRTARGADAPDVTMRNLFGQVDGTVNPDEADFAELVWMDGRQQPWSAGGSLAVVRRIAMNLDTWDELGRDARELTVGRRLDNGAPLTGRHETDEPDLTMLRNGIPVIPPNSHVARARHRTPEERFLRRSYNYDDPPADDRTSDAGLIFVSYQRDIDRQFLPVQQRLADADALNEWTTPIGSAVFVILPGVAPGGYLGESLLSG</sequence>
<dbReference type="EMBL" id="BCTB01000053">
    <property type="protein sequence ID" value="GAT17513.1"/>
    <property type="molecule type" value="Genomic_DNA"/>
</dbReference>
<comment type="cofactor">
    <cofactor evidence="1">
        <name>heme b</name>
        <dbReference type="ChEBI" id="CHEBI:60344"/>
    </cofactor>
</comment>
<keyword evidence="7" id="KW-0408">Iron</keyword>
<accession>A0A117INZ6</accession>
<dbReference type="PANTHER" id="PTHR30521">
    <property type="entry name" value="DEFERROCHELATASE/PEROXIDASE"/>
    <property type="match status" value="1"/>
</dbReference>
<keyword evidence="3" id="KW-0349">Heme</keyword>
<dbReference type="STRING" id="1797.RMCT_4482"/>
<dbReference type="InterPro" id="IPR006314">
    <property type="entry name" value="Dyp_peroxidase"/>
</dbReference>
<evidence type="ECO:0000256" key="1">
    <source>
        <dbReference type="ARBA" id="ARBA00001970"/>
    </source>
</evidence>
<evidence type="ECO:0000256" key="4">
    <source>
        <dbReference type="ARBA" id="ARBA00022723"/>
    </source>
</evidence>
<proteinExistence type="inferred from homology"/>
<dbReference type="GO" id="GO:0046872">
    <property type="term" value="F:metal ion binding"/>
    <property type="evidence" value="ECO:0007669"/>
    <property type="project" value="UniProtKB-KW"/>
</dbReference>
<dbReference type="OrthoDB" id="9781066at2"/>
<name>A0A117INZ6_MYCTH</name>
<reference evidence="11 12" key="1">
    <citation type="journal article" date="2016" name="Genome Announc.">
        <title>Draft Genome Sequences of Five Rapidly Growing Mycobacterium Species, M. thermoresistibile, M. fortuitum subsp. acetamidolyticum, M. canariasense, M. brisbanense, and M. novocastrense.</title>
        <authorList>
            <person name="Katahira K."/>
            <person name="Ogura Y."/>
            <person name="Gotoh Y."/>
            <person name="Hayashi T."/>
        </authorList>
    </citation>
    <scope>NUCLEOTIDE SEQUENCE [LARGE SCALE GENOMIC DNA]</scope>
    <source>
        <strain evidence="11 12">JCM6362</strain>
    </source>
</reference>
<dbReference type="GO" id="GO:0004601">
    <property type="term" value="F:peroxidase activity"/>
    <property type="evidence" value="ECO:0007669"/>
    <property type="project" value="UniProtKB-KW"/>
</dbReference>
<evidence type="ECO:0000313" key="12">
    <source>
        <dbReference type="Proteomes" id="UP000069654"/>
    </source>
</evidence>
<evidence type="ECO:0000256" key="3">
    <source>
        <dbReference type="ARBA" id="ARBA00022617"/>
    </source>
</evidence>
<dbReference type="GO" id="GO:0020037">
    <property type="term" value="F:heme binding"/>
    <property type="evidence" value="ECO:0007669"/>
    <property type="project" value="InterPro"/>
</dbReference>